<sequence length="157" mass="18027">MKIIVEKFIIQKLSYDSLRSLEDIMGENRPKKFQVQEKISGNNEYAWKKDNTGILISNQTELTSIPKIENVQESLQTIILNGTMTVKFELDDREKEVIKNIDNDKLFEKMSKQLEAIVDVTTGNILNTIKSHGQWNKETPTPTPTSFEISIHDDDSI</sequence>
<feature type="compositionally biased region" description="Polar residues" evidence="1">
    <location>
        <begin position="133"/>
        <end position="148"/>
    </location>
</feature>
<dbReference type="Proteomes" id="UP000245433">
    <property type="component" value="Unassembled WGS sequence"/>
</dbReference>
<evidence type="ECO:0000256" key="1">
    <source>
        <dbReference type="SAM" id="MobiDB-lite"/>
    </source>
</evidence>
<dbReference type="RefSeq" id="WP_089939959.1">
    <property type="nucleotide sequence ID" value="NZ_CAKOEX010000012.1"/>
</dbReference>
<keyword evidence="3" id="KW-1185">Reference proteome</keyword>
<feature type="region of interest" description="Disordered" evidence="1">
    <location>
        <begin position="133"/>
        <end position="157"/>
    </location>
</feature>
<dbReference type="AlphaFoldDB" id="A0A2U1D4F8"/>
<evidence type="ECO:0000313" key="3">
    <source>
        <dbReference type="Proteomes" id="UP000245433"/>
    </source>
</evidence>
<comment type="caution">
    <text evidence="2">The sequence shown here is derived from an EMBL/GenBank/DDBJ whole genome shotgun (WGS) entry which is preliminary data.</text>
</comment>
<organism evidence="2 3">
    <name type="scientific">Convivina intestini</name>
    <dbReference type="NCBI Taxonomy" id="1505726"/>
    <lineage>
        <taxon>Bacteria</taxon>
        <taxon>Bacillati</taxon>
        <taxon>Bacillota</taxon>
        <taxon>Bacilli</taxon>
        <taxon>Lactobacillales</taxon>
        <taxon>Lactobacillaceae</taxon>
        <taxon>Convivina</taxon>
    </lineage>
</organism>
<name>A0A2U1D4F8_9LACO</name>
<reference evidence="2 3" key="1">
    <citation type="submission" date="2018-04" db="EMBL/GenBank/DDBJ databases">
        <title>Genomic Encyclopedia of Type Strains, Phase IV (KMG-IV): sequencing the most valuable type-strain genomes for metagenomic binning, comparative biology and taxonomic classification.</title>
        <authorList>
            <person name="Goeker M."/>
        </authorList>
    </citation>
    <scope>NUCLEOTIDE SEQUENCE [LARGE SCALE GENOMIC DNA]</scope>
    <source>
        <strain evidence="2 3">DSM 28795</strain>
    </source>
</reference>
<gene>
    <name evidence="2" type="ORF">C7384_1113</name>
</gene>
<proteinExistence type="predicted"/>
<evidence type="ECO:0000313" key="2">
    <source>
        <dbReference type="EMBL" id="PVY82566.1"/>
    </source>
</evidence>
<dbReference type="EMBL" id="QEKT01000011">
    <property type="protein sequence ID" value="PVY82566.1"/>
    <property type="molecule type" value="Genomic_DNA"/>
</dbReference>
<accession>A0A2U1D4F8</accession>
<protein>
    <submittedName>
        <fullName evidence="2">Uncharacterized protein</fullName>
    </submittedName>
</protein>